<feature type="domain" description="RING-type" evidence="6">
    <location>
        <begin position="155"/>
        <end position="194"/>
    </location>
</feature>
<keyword evidence="2 4" id="KW-0863">Zinc-finger</keyword>
<dbReference type="InterPro" id="IPR017907">
    <property type="entry name" value="Znf_RING_CS"/>
</dbReference>
<dbReference type="SUPFAM" id="SSF57850">
    <property type="entry name" value="RING/U-box"/>
    <property type="match status" value="1"/>
</dbReference>
<keyword evidence="8" id="KW-1185">Reference proteome</keyword>
<dbReference type="AlphaFoldDB" id="A0A0S4IR12"/>
<dbReference type="PROSITE" id="PS00518">
    <property type="entry name" value="ZF_RING_1"/>
    <property type="match status" value="1"/>
</dbReference>
<evidence type="ECO:0000256" key="5">
    <source>
        <dbReference type="SAM" id="MobiDB-lite"/>
    </source>
</evidence>
<dbReference type="Gene3D" id="3.30.40.10">
    <property type="entry name" value="Zinc/RING finger domain, C3HC4 (zinc finger)"/>
    <property type="match status" value="1"/>
</dbReference>
<accession>A0A0S4IR12</accession>
<evidence type="ECO:0000259" key="6">
    <source>
        <dbReference type="PROSITE" id="PS50089"/>
    </source>
</evidence>
<dbReference type="Pfam" id="PF13920">
    <property type="entry name" value="zf-C3HC4_3"/>
    <property type="match status" value="1"/>
</dbReference>
<evidence type="ECO:0000256" key="1">
    <source>
        <dbReference type="ARBA" id="ARBA00022723"/>
    </source>
</evidence>
<dbReference type="OrthoDB" id="527344at2759"/>
<evidence type="ECO:0000256" key="3">
    <source>
        <dbReference type="ARBA" id="ARBA00022833"/>
    </source>
</evidence>
<organism evidence="7 8">
    <name type="scientific">Bodo saltans</name>
    <name type="common">Flagellated protozoan</name>
    <dbReference type="NCBI Taxonomy" id="75058"/>
    <lineage>
        <taxon>Eukaryota</taxon>
        <taxon>Discoba</taxon>
        <taxon>Euglenozoa</taxon>
        <taxon>Kinetoplastea</taxon>
        <taxon>Metakinetoplastina</taxon>
        <taxon>Eubodonida</taxon>
        <taxon>Bodonidae</taxon>
        <taxon>Bodo</taxon>
    </lineage>
</organism>
<evidence type="ECO:0000256" key="4">
    <source>
        <dbReference type="PROSITE-ProRule" id="PRU00175"/>
    </source>
</evidence>
<keyword evidence="3" id="KW-0862">Zinc</keyword>
<dbReference type="SMART" id="SM00184">
    <property type="entry name" value="RING"/>
    <property type="match status" value="1"/>
</dbReference>
<dbReference type="InterPro" id="IPR013083">
    <property type="entry name" value="Znf_RING/FYVE/PHD"/>
</dbReference>
<gene>
    <name evidence="7" type="ORF">BSAL_60975</name>
</gene>
<evidence type="ECO:0000313" key="7">
    <source>
        <dbReference type="EMBL" id="CUF27715.1"/>
    </source>
</evidence>
<name>A0A0S4IR12_BODSA</name>
<protein>
    <submittedName>
        <fullName evidence="7">Zinc finger protein, putative</fullName>
    </submittedName>
</protein>
<dbReference type="InterPro" id="IPR001841">
    <property type="entry name" value="Znf_RING"/>
</dbReference>
<dbReference type="Proteomes" id="UP000051952">
    <property type="component" value="Unassembled WGS sequence"/>
</dbReference>
<feature type="region of interest" description="Disordered" evidence="5">
    <location>
        <begin position="111"/>
        <end position="135"/>
    </location>
</feature>
<proteinExistence type="predicted"/>
<dbReference type="VEuPathDB" id="TriTrypDB:BSAL_60975"/>
<sequence>MALVIPHDDFCRVCNIVIKHNGSDAMRTNSWKLHVGSNKHRSLLIAANGLPPPAQGVPAQREAMHKTAVRCAECGGEVRYLTGNAASEQHSWHQHMNHSTVHAQWVATQRSRDPLPPTLSPPISDETAPSLSATTPPTTAQIEAHLERIAPSILCVVCTEPMIEAYSIEPCRHTLCKGCIDHLVQQNHRCPMCRGEIRTARKDLTLSNVISELRRAVPLNLPAMAAVVGTPNPLSFTTPVADAATPRARTTTAIAESARVSSAGVTPSIAAPLLPQVPQDVVRRYIPICRFSEVTLTQMLRNSLRCGHSHNEIVDTILAHNRSAPIAGR</sequence>
<dbReference type="GO" id="GO:0008270">
    <property type="term" value="F:zinc ion binding"/>
    <property type="evidence" value="ECO:0007669"/>
    <property type="project" value="UniProtKB-KW"/>
</dbReference>
<evidence type="ECO:0000313" key="8">
    <source>
        <dbReference type="Proteomes" id="UP000051952"/>
    </source>
</evidence>
<keyword evidence="1" id="KW-0479">Metal-binding</keyword>
<dbReference type="PROSITE" id="PS50089">
    <property type="entry name" value="ZF_RING_2"/>
    <property type="match status" value="1"/>
</dbReference>
<dbReference type="EMBL" id="CYKH01000283">
    <property type="protein sequence ID" value="CUF27715.1"/>
    <property type="molecule type" value="Genomic_DNA"/>
</dbReference>
<reference evidence="8" key="1">
    <citation type="submission" date="2015-09" db="EMBL/GenBank/DDBJ databases">
        <authorList>
            <consortium name="Pathogen Informatics"/>
        </authorList>
    </citation>
    <scope>NUCLEOTIDE SEQUENCE [LARGE SCALE GENOMIC DNA]</scope>
    <source>
        <strain evidence="8">Lake Konstanz</strain>
    </source>
</reference>
<evidence type="ECO:0000256" key="2">
    <source>
        <dbReference type="ARBA" id="ARBA00022771"/>
    </source>
</evidence>